<reference evidence="4" key="1">
    <citation type="submission" date="2018-04" db="EMBL/GenBank/DDBJ databases">
        <authorList>
            <person name="Cornet L."/>
        </authorList>
    </citation>
    <scope>NUCLEOTIDE SEQUENCE [LARGE SCALE GENOMIC DNA]</scope>
</reference>
<dbReference type="NCBIfam" id="TIGR00147">
    <property type="entry name" value="YegS/Rv2252/BmrU family lipid kinase"/>
    <property type="match status" value="1"/>
</dbReference>
<dbReference type="GO" id="GO:0019242">
    <property type="term" value="P:methylglyoxal biosynthetic process"/>
    <property type="evidence" value="ECO:0007669"/>
    <property type="project" value="InterPro"/>
</dbReference>
<reference evidence="3 4" key="2">
    <citation type="submission" date="2018-06" db="EMBL/GenBank/DDBJ databases">
        <title>Metagenomic assembly of (sub)arctic Cyanobacteria and their associated microbiome from non-axenic cultures.</title>
        <authorList>
            <person name="Baurain D."/>
        </authorList>
    </citation>
    <scope>NUCLEOTIDE SEQUENCE [LARGE SCALE GENOMIC DNA]</scope>
    <source>
        <strain evidence="3">ULC129bin1</strain>
    </source>
</reference>
<feature type="domain" description="DAGKc" evidence="2">
    <location>
        <begin position="1"/>
        <end position="129"/>
    </location>
</feature>
<dbReference type="Pfam" id="PF19279">
    <property type="entry name" value="YegS_C"/>
    <property type="match status" value="1"/>
</dbReference>
<dbReference type="GO" id="GO:0016301">
    <property type="term" value="F:kinase activity"/>
    <property type="evidence" value="ECO:0007669"/>
    <property type="project" value="UniProtKB-KW"/>
</dbReference>
<proteinExistence type="predicted"/>
<dbReference type="AlphaFoldDB" id="A0A2W4VL55"/>
<gene>
    <name evidence="3" type="ORF">DCF25_20620</name>
</gene>
<dbReference type="SMART" id="SM00046">
    <property type="entry name" value="DAGKc"/>
    <property type="match status" value="1"/>
</dbReference>
<dbReference type="InterPro" id="IPR045540">
    <property type="entry name" value="YegS/DAGK_C"/>
</dbReference>
<name>A0A2W4VL55_9CYAN</name>
<dbReference type="InterPro" id="IPR001206">
    <property type="entry name" value="Diacylglycerol_kinase_cat_dom"/>
</dbReference>
<dbReference type="GO" id="GO:0008654">
    <property type="term" value="P:phospholipid biosynthetic process"/>
    <property type="evidence" value="ECO:0007669"/>
    <property type="project" value="InterPro"/>
</dbReference>
<protein>
    <submittedName>
        <fullName evidence="3">Lipid kinase</fullName>
    </submittedName>
</protein>
<dbReference type="PANTHER" id="PTHR30492:SF0">
    <property type="entry name" value="METHYLGLYOXAL SYNTHASE"/>
    <property type="match status" value="1"/>
</dbReference>
<keyword evidence="3" id="KW-0808">Transferase</keyword>
<dbReference type="PANTHER" id="PTHR30492">
    <property type="entry name" value="METHYLGLYOXAL SYNTHASE"/>
    <property type="match status" value="1"/>
</dbReference>
<dbReference type="Gene3D" id="2.60.200.40">
    <property type="match status" value="1"/>
</dbReference>
<dbReference type="InterPro" id="IPR016064">
    <property type="entry name" value="NAD/diacylglycerol_kinase_sf"/>
</dbReference>
<dbReference type="GO" id="GO:0005524">
    <property type="term" value="F:ATP binding"/>
    <property type="evidence" value="ECO:0007669"/>
    <property type="project" value="InterPro"/>
</dbReference>
<dbReference type="SUPFAM" id="SSF111331">
    <property type="entry name" value="NAD kinase/diacylglycerol kinase-like"/>
    <property type="match status" value="1"/>
</dbReference>
<keyword evidence="3" id="KW-0418">Kinase</keyword>
<feature type="compositionally biased region" description="Basic and acidic residues" evidence="1">
    <location>
        <begin position="299"/>
        <end position="308"/>
    </location>
</feature>
<dbReference type="NCBIfam" id="NF002033">
    <property type="entry name" value="PRK00861.1"/>
    <property type="match status" value="1"/>
</dbReference>
<dbReference type="Proteomes" id="UP000249354">
    <property type="component" value="Unassembled WGS sequence"/>
</dbReference>
<organism evidence="3 4">
    <name type="scientific">Leptolyngbya foveolarum</name>
    <dbReference type="NCBI Taxonomy" id="47253"/>
    <lineage>
        <taxon>Bacteria</taxon>
        <taxon>Bacillati</taxon>
        <taxon>Cyanobacteriota</taxon>
        <taxon>Cyanophyceae</taxon>
        <taxon>Leptolyngbyales</taxon>
        <taxon>Leptolyngbyaceae</taxon>
        <taxon>Leptolyngbya group</taxon>
        <taxon>Leptolyngbya</taxon>
    </lineage>
</organism>
<dbReference type="Pfam" id="PF00781">
    <property type="entry name" value="DAGK_cat"/>
    <property type="match status" value="1"/>
</dbReference>
<dbReference type="GO" id="GO:0008929">
    <property type="term" value="F:methylglyoxal synthase activity"/>
    <property type="evidence" value="ECO:0007669"/>
    <property type="project" value="InterPro"/>
</dbReference>
<dbReference type="GO" id="GO:0005829">
    <property type="term" value="C:cytosol"/>
    <property type="evidence" value="ECO:0007669"/>
    <property type="project" value="TreeGrafter"/>
</dbReference>
<evidence type="ECO:0000313" key="3">
    <source>
        <dbReference type="EMBL" id="PZO10355.1"/>
    </source>
</evidence>
<comment type="caution">
    <text evidence="3">The sequence shown here is derived from an EMBL/GenBank/DDBJ whole genome shotgun (WGS) entry which is preliminary data.</text>
</comment>
<evidence type="ECO:0000256" key="1">
    <source>
        <dbReference type="SAM" id="MobiDB-lite"/>
    </source>
</evidence>
<dbReference type="InterPro" id="IPR017438">
    <property type="entry name" value="ATP-NAD_kinase_N"/>
</dbReference>
<feature type="region of interest" description="Disordered" evidence="1">
    <location>
        <begin position="298"/>
        <end position="318"/>
    </location>
</feature>
<evidence type="ECO:0000313" key="4">
    <source>
        <dbReference type="Proteomes" id="UP000249354"/>
    </source>
</evidence>
<dbReference type="InterPro" id="IPR004363">
    <property type="entry name" value="Methylgl_synth"/>
</dbReference>
<dbReference type="InterPro" id="IPR005218">
    <property type="entry name" value="Diacylglycerol/lipid_kinase"/>
</dbReference>
<evidence type="ECO:0000259" key="2">
    <source>
        <dbReference type="PROSITE" id="PS50146"/>
    </source>
</evidence>
<dbReference type="PROSITE" id="PS50146">
    <property type="entry name" value="DAGK"/>
    <property type="match status" value="1"/>
</dbReference>
<accession>A0A2W4VL55</accession>
<dbReference type="Gene3D" id="3.40.50.10330">
    <property type="entry name" value="Probable inorganic polyphosphate/atp-NAD kinase, domain 1"/>
    <property type="match status" value="1"/>
</dbReference>
<sequence length="318" mass="33313">MSANIYLIYNPVSGQGDAAAERSRIEQLLGEKLNLTVLETTPEESAEQLTEQAIAQGAEGVVASGGDGTVSAVAGKLVGTGLPLGIIPRGTANAIAAAFGISDNIDNACTTILEGIPRKIDVGSCNGKPLLLLAGIGLEAEVISQANRQLKNKLGAAAYILSAFQQVRELDPFSAVIETPDRIISFDASGITVANAAPPTSVLAQGPSDVVPFDGLLDITIFAPEGAGSAIAASYNLFQTAMNRRSSKREDIGYFRCSALTIKTDTLQKVVLDGEMIGETPIEIRCIPEGLVLMTPKEGTFDPPEKLEGLPNLKIQHK</sequence>
<dbReference type="EMBL" id="QBMC01000217">
    <property type="protein sequence ID" value="PZO10355.1"/>
    <property type="molecule type" value="Genomic_DNA"/>
</dbReference>